<keyword evidence="5" id="KW-0539">Nucleus</keyword>
<proteinExistence type="inferred from homology"/>
<name>A0A3Q0RR13_AMPCI</name>
<comment type="similarity">
    <text evidence="6">Belongs to the ARTD/PARP family.</text>
</comment>
<dbReference type="InterPro" id="IPR054596">
    <property type="entry name" value="PARP14_WWE"/>
</dbReference>
<keyword evidence="4 7" id="KW-0520">NAD</keyword>
<evidence type="ECO:0000259" key="9">
    <source>
        <dbReference type="PROSITE" id="PS51059"/>
    </source>
</evidence>
<dbReference type="EC" id="2.4.2.-" evidence="7"/>
<dbReference type="AlphaFoldDB" id="A0A3Q0RR13"/>
<dbReference type="GO" id="GO:1990404">
    <property type="term" value="F:NAD+-protein mono-ADP-ribosyltransferase activity"/>
    <property type="evidence" value="ECO:0007669"/>
    <property type="project" value="TreeGrafter"/>
</dbReference>
<evidence type="ECO:0000256" key="4">
    <source>
        <dbReference type="ARBA" id="ARBA00023027"/>
    </source>
</evidence>
<dbReference type="GO" id="GO:0003950">
    <property type="term" value="F:NAD+ poly-ADP-ribosyltransferase activity"/>
    <property type="evidence" value="ECO:0007669"/>
    <property type="project" value="UniProtKB-UniRule"/>
</dbReference>
<dbReference type="Gene3D" id="3.30.720.50">
    <property type="match status" value="1"/>
</dbReference>
<keyword evidence="2 7" id="KW-0328">Glycosyltransferase</keyword>
<evidence type="ECO:0000256" key="6">
    <source>
        <dbReference type="ARBA" id="ARBA00024347"/>
    </source>
</evidence>
<evidence type="ECO:0000256" key="5">
    <source>
        <dbReference type="ARBA" id="ARBA00023242"/>
    </source>
</evidence>
<dbReference type="SUPFAM" id="SSF117839">
    <property type="entry name" value="WWE domain"/>
    <property type="match status" value="1"/>
</dbReference>
<dbReference type="STRING" id="61819.ENSACIP00000010995"/>
<evidence type="ECO:0000256" key="3">
    <source>
        <dbReference type="ARBA" id="ARBA00022679"/>
    </source>
</evidence>
<dbReference type="PROSITE" id="PS51059">
    <property type="entry name" value="PARP_CATALYTIC"/>
    <property type="match status" value="1"/>
</dbReference>
<evidence type="ECO:0000256" key="2">
    <source>
        <dbReference type="ARBA" id="ARBA00022676"/>
    </source>
</evidence>
<feature type="domain" description="PARP catalytic" evidence="9">
    <location>
        <begin position="76"/>
        <end position="210"/>
    </location>
</feature>
<keyword evidence="11" id="KW-1185">Reference proteome</keyword>
<dbReference type="GO" id="GO:0003714">
    <property type="term" value="F:transcription corepressor activity"/>
    <property type="evidence" value="ECO:0007669"/>
    <property type="project" value="TreeGrafter"/>
</dbReference>
<evidence type="ECO:0000256" key="7">
    <source>
        <dbReference type="RuleBase" id="RU362114"/>
    </source>
</evidence>
<dbReference type="Ensembl" id="ENSACIT00000011313.1">
    <property type="protein sequence ID" value="ENSACIP00000010995.1"/>
    <property type="gene ID" value="ENSACIG00000008604.1"/>
</dbReference>
<evidence type="ECO:0000259" key="8">
    <source>
        <dbReference type="PROSITE" id="PS50918"/>
    </source>
</evidence>
<evidence type="ECO:0000256" key="1">
    <source>
        <dbReference type="ARBA" id="ARBA00004123"/>
    </source>
</evidence>
<protein>
    <recommendedName>
        <fullName evidence="7">Poly [ADP-ribose] polymerase</fullName>
        <shortName evidence="7">PARP</shortName>
        <ecNumber evidence="7">2.4.2.-</ecNumber>
    </recommendedName>
</protein>
<sequence>MSELVEWQFKDHNGSMVLFDMCTNLTLEEAFKTKQKTKIKINNEVYNADPERQKAVSANRNNYMELHRKDLKGDALPLPSCWEDMKSSLVKLFAVAPGSKEYNDVKKELTKTGLNPNIITIERVQNPALWQNYQILKKQMEAKNKHTNNERLLFHGTGANSIDLINKQGFNRSYAGAHGNQKLVLQQINIKLLLILRSKMNNYSLHVLGI</sequence>
<reference evidence="10" key="1">
    <citation type="submission" date="2025-08" db="UniProtKB">
        <authorList>
            <consortium name="Ensembl"/>
        </authorList>
    </citation>
    <scope>IDENTIFICATION</scope>
</reference>
<dbReference type="InterPro" id="IPR012317">
    <property type="entry name" value="Poly(ADP-ribose)pol_cat_dom"/>
</dbReference>
<dbReference type="Gene3D" id="3.90.228.10">
    <property type="match status" value="1"/>
</dbReference>
<dbReference type="PANTHER" id="PTHR14453:SF106">
    <property type="entry name" value="POLY [ADP-RIBOSE] POLYMERASE"/>
    <property type="match status" value="1"/>
</dbReference>
<feature type="domain" description="WWE" evidence="8">
    <location>
        <begin position="1"/>
        <end position="68"/>
    </location>
</feature>
<dbReference type="Pfam" id="PF00644">
    <property type="entry name" value="PARP"/>
    <property type="match status" value="1"/>
</dbReference>
<dbReference type="GO" id="GO:0010629">
    <property type="term" value="P:negative regulation of gene expression"/>
    <property type="evidence" value="ECO:0007669"/>
    <property type="project" value="TreeGrafter"/>
</dbReference>
<dbReference type="GO" id="GO:0070212">
    <property type="term" value="P:protein poly-ADP-ribosylation"/>
    <property type="evidence" value="ECO:0007669"/>
    <property type="project" value="TreeGrafter"/>
</dbReference>
<dbReference type="InterPro" id="IPR052056">
    <property type="entry name" value="Mono-ARTD/PARP"/>
</dbReference>
<accession>A0A3Q0RR13</accession>
<dbReference type="SUPFAM" id="SSF56399">
    <property type="entry name" value="ADP-ribosylation"/>
    <property type="match status" value="1"/>
</dbReference>
<dbReference type="InterPro" id="IPR037197">
    <property type="entry name" value="WWE_dom_sf"/>
</dbReference>
<dbReference type="GO" id="GO:0005634">
    <property type="term" value="C:nucleus"/>
    <property type="evidence" value="ECO:0007669"/>
    <property type="project" value="UniProtKB-SubCell"/>
</dbReference>
<keyword evidence="3 7" id="KW-0808">Transferase</keyword>
<evidence type="ECO:0000313" key="10">
    <source>
        <dbReference type="Ensembl" id="ENSACIP00000010995.1"/>
    </source>
</evidence>
<dbReference type="Proteomes" id="UP000261340">
    <property type="component" value="Unplaced"/>
</dbReference>
<dbReference type="PANTHER" id="PTHR14453">
    <property type="entry name" value="PARP/ZINC FINGER CCCH TYPE DOMAIN CONTAINING PROTEIN"/>
    <property type="match status" value="1"/>
</dbReference>
<dbReference type="GeneTree" id="ENSGT00940000165390"/>
<dbReference type="InterPro" id="IPR004170">
    <property type="entry name" value="WWE_dom"/>
</dbReference>
<evidence type="ECO:0000313" key="11">
    <source>
        <dbReference type="Proteomes" id="UP000261340"/>
    </source>
</evidence>
<dbReference type="GO" id="GO:0005737">
    <property type="term" value="C:cytoplasm"/>
    <property type="evidence" value="ECO:0007669"/>
    <property type="project" value="TreeGrafter"/>
</dbReference>
<organism evidence="10 11">
    <name type="scientific">Amphilophus citrinellus</name>
    <name type="common">Midas cichlid</name>
    <name type="synonym">Cichlasoma citrinellum</name>
    <dbReference type="NCBI Taxonomy" id="61819"/>
    <lineage>
        <taxon>Eukaryota</taxon>
        <taxon>Metazoa</taxon>
        <taxon>Chordata</taxon>
        <taxon>Craniata</taxon>
        <taxon>Vertebrata</taxon>
        <taxon>Euteleostomi</taxon>
        <taxon>Actinopterygii</taxon>
        <taxon>Neopterygii</taxon>
        <taxon>Teleostei</taxon>
        <taxon>Neoteleostei</taxon>
        <taxon>Acanthomorphata</taxon>
        <taxon>Ovalentaria</taxon>
        <taxon>Cichlomorphae</taxon>
        <taxon>Cichliformes</taxon>
        <taxon>Cichlidae</taxon>
        <taxon>New World cichlids</taxon>
        <taxon>Cichlasomatinae</taxon>
        <taxon>Heroini</taxon>
        <taxon>Amphilophus</taxon>
    </lineage>
</organism>
<comment type="subcellular location">
    <subcellularLocation>
        <location evidence="1">Nucleus</location>
    </subcellularLocation>
</comment>
<dbReference type="Pfam" id="PF22005">
    <property type="entry name" value="WWE_1"/>
    <property type="match status" value="1"/>
</dbReference>
<reference evidence="10" key="2">
    <citation type="submission" date="2025-09" db="UniProtKB">
        <authorList>
            <consortium name="Ensembl"/>
        </authorList>
    </citation>
    <scope>IDENTIFICATION</scope>
</reference>
<dbReference type="PROSITE" id="PS50918">
    <property type="entry name" value="WWE"/>
    <property type="match status" value="1"/>
</dbReference>